<organism evidence="1 2">
    <name type="scientific">Phlebia brevispora</name>
    <dbReference type="NCBI Taxonomy" id="194682"/>
    <lineage>
        <taxon>Eukaryota</taxon>
        <taxon>Fungi</taxon>
        <taxon>Dikarya</taxon>
        <taxon>Basidiomycota</taxon>
        <taxon>Agaricomycotina</taxon>
        <taxon>Agaricomycetes</taxon>
        <taxon>Polyporales</taxon>
        <taxon>Meruliaceae</taxon>
        <taxon>Phlebia</taxon>
    </lineage>
</organism>
<protein>
    <submittedName>
        <fullName evidence="1">Uncharacterized protein</fullName>
    </submittedName>
</protein>
<comment type="caution">
    <text evidence="1">The sequence shown here is derived from an EMBL/GenBank/DDBJ whole genome shotgun (WGS) entry which is preliminary data.</text>
</comment>
<proteinExistence type="predicted"/>
<sequence length="333" mass="37708">MLDRLISTSFVLSKSHATLVRQASKRGTSTKFFFTTVIHINYNQKCRAYSAFRPMAFTLQSKKKLRDGAEIPILGFGTYELEGRSVINPVKWALEAGYRHIDSAAWYYNEKECGEAIKSFLSETGTPRSEIFYTTKLRSNTSYDATIKAIDASLKACDLGYIDLYLLHSAIGGPEKRQECWRAVCDAKKEGKIKSIGVSNFGVAHIKEMLEQGVELPAVNQVDLHPFMTRTDIVDICHKHDIALEAWAPLVRGLRFKHPSITKLAQKYNKQVAQILLRYSIQKGYIPIPKSSSKERIISNTQIYDFELSEDEIKHLDSLDEALATDWEVTTCP</sequence>
<gene>
    <name evidence="1" type="ORF">NM688_g2787</name>
</gene>
<accession>A0ACC1T7I3</accession>
<name>A0ACC1T7I3_9APHY</name>
<dbReference type="Proteomes" id="UP001148662">
    <property type="component" value="Unassembled WGS sequence"/>
</dbReference>
<evidence type="ECO:0000313" key="2">
    <source>
        <dbReference type="Proteomes" id="UP001148662"/>
    </source>
</evidence>
<reference evidence="1" key="1">
    <citation type="submission" date="2022-07" db="EMBL/GenBank/DDBJ databases">
        <title>Genome Sequence of Phlebia brevispora.</title>
        <authorList>
            <person name="Buettner E."/>
        </authorList>
    </citation>
    <scope>NUCLEOTIDE SEQUENCE</scope>
    <source>
        <strain evidence="1">MPL23</strain>
    </source>
</reference>
<dbReference type="EMBL" id="JANHOG010000370">
    <property type="protein sequence ID" value="KAJ3555050.1"/>
    <property type="molecule type" value="Genomic_DNA"/>
</dbReference>
<keyword evidence="2" id="KW-1185">Reference proteome</keyword>
<evidence type="ECO:0000313" key="1">
    <source>
        <dbReference type="EMBL" id="KAJ3555050.1"/>
    </source>
</evidence>